<organism evidence="1 2">
    <name type="scientific">Pararge aegeria aegeria</name>
    <dbReference type="NCBI Taxonomy" id="348720"/>
    <lineage>
        <taxon>Eukaryota</taxon>
        <taxon>Metazoa</taxon>
        <taxon>Ecdysozoa</taxon>
        <taxon>Arthropoda</taxon>
        <taxon>Hexapoda</taxon>
        <taxon>Insecta</taxon>
        <taxon>Pterygota</taxon>
        <taxon>Neoptera</taxon>
        <taxon>Endopterygota</taxon>
        <taxon>Lepidoptera</taxon>
        <taxon>Glossata</taxon>
        <taxon>Ditrysia</taxon>
        <taxon>Papilionoidea</taxon>
        <taxon>Nymphalidae</taxon>
        <taxon>Satyrinae</taxon>
        <taxon>Satyrini</taxon>
        <taxon>Parargina</taxon>
        <taxon>Pararge</taxon>
    </lineage>
</organism>
<proteinExistence type="predicted"/>
<sequence length="85" mass="9927">MNKLFLCDVFDTYMRNRVYLQVLVHGVGVEPVVHGDEDPAHQREGQRHAVQRLPHGGPEVHQLRREACNHEKPMFGKQCWDLAWI</sequence>
<evidence type="ECO:0000313" key="1">
    <source>
        <dbReference type="EMBL" id="CAH2224937.1"/>
    </source>
</evidence>
<keyword evidence="2" id="KW-1185">Reference proteome</keyword>
<gene>
    <name evidence="1" type="primary">jg10438</name>
    <name evidence="1" type="ORF">PAEG_LOCUS6916</name>
</gene>
<dbReference type="AlphaFoldDB" id="A0A8S4QWU8"/>
<reference evidence="1" key="1">
    <citation type="submission" date="2022-03" db="EMBL/GenBank/DDBJ databases">
        <authorList>
            <person name="Lindestad O."/>
        </authorList>
    </citation>
    <scope>NUCLEOTIDE SEQUENCE</scope>
</reference>
<name>A0A8S4QWU8_9NEOP</name>
<comment type="caution">
    <text evidence="1">The sequence shown here is derived from an EMBL/GenBank/DDBJ whole genome shotgun (WGS) entry which is preliminary data.</text>
</comment>
<dbReference type="Proteomes" id="UP000838756">
    <property type="component" value="Unassembled WGS sequence"/>
</dbReference>
<evidence type="ECO:0000313" key="2">
    <source>
        <dbReference type="Proteomes" id="UP000838756"/>
    </source>
</evidence>
<protein>
    <submittedName>
        <fullName evidence="1">Jg10438 protein</fullName>
    </submittedName>
</protein>
<dbReference type="EMBL" id="CAKXAJ010020815">
    <property type="protein sequence ID" value="CAH2224937.1"/>
    <property type="molecule type" value="Genomic_DNA"/>
</dbReference>
<accession>A0A8S4QWU8</accession>